<sequence>MKPINIDSVDCLVPFFEKVGYEACEYSFTTMYMWQQSYGFRYLCKDEFALIFGEYEGHIFMINPLCEMKYLDQAFEYGEAIFSQLDMPLRFRAVTQEIKEYLERRYADTMEYINSRDAWDYFYEGEKMRTLSGRKLHSKKNHLNAFLKEYGGRFEYKLLTPSEFHQCIDIEERWAQTRERDENIISERLALPKIFANYKFLPDLRVGGIYVDGRLEAFTIGDYLNPDTALIHVEKANPEIRGLYVAMSVLFLRNEFPEVLFVNREEDLGLEGLRKAKLSYKPLKMVEKYYVKQAGLEN</sequence>
<dbReference type="RefSeq" id="WP_379787347.1">
    <property type="nucleotide sequence ID" value="NZ_JBHSHL010000007.1"/>
</dbReference>
<dbReference type="InterPro" id="IPR024320">
    <property type="entry name" value="LPG_synthase_C"/>
</dbReference>
<dbReference type="PANTHER" id="PTHR41373:SF1">
    <property type="entry name" value="PHOSPHATIDYLGLYCEROL LYSYLTRANSFERASE C-TERMINAL DOMAIN-CONTAINING PROTEIN"/>
    <property type="match status" value="1"/>
</dbReference>
<dbReference type="PIRSF" id="PIRSF018688">
    <property type="entry name" value="UCP018688"/>
    <property type="match status" value="1"/>
</dbReference>
<dbReference type="PANTHER" id="PTHR41373">
    <property type="entry name" value="DUF2156 DOMAIN-CONTAINING PROTEIN"/>
    <property type="match status" value="1"/>
</dbReference>
<evidence type="ECO:0000313" key="3">
    <source>
        <dbReference type="Proteomes" id="UP001595916"/>
    </source>
</evidence>
<accession>A0ABV9QHT2</accession>
<dbReference type="InterPro" id="IPR016181">
    <property type="entry name" value="Acyl_CoA_acyltransferase"/>
</dbReference>
<feature type="domain" description="Phosphatidylglycerol lysyltransferase C-terminal" evidence="1">
    <location>
        <begin position="21"/>
        <end position="291"/>
    </location>
</feature>
<dbReference type="Pfam" id="PF09924">
    <property type="entry name" value="LPG_synthase_C"/>
    <property type="match status" value="1"/>
</dbReference>
<comment type="caution">
    <text evidence="2">The sequence shown here is derived from an EMBL/GenBank/DDBJ whole genome shotgun (WGS) entry which is preliminary data.</text>
</comment>
<dbReference type="InterPro" id="IPR016732">
    <property type="entry name" value="UCP018688"/>
</dbReference>
<evidence type="ECO:0000313" key="2">
    <source>
        <dbReference type="EMBL" id="MFC4803877.1"/>
    </source>
</evidence>
<organism evidence="2 3">
    <name type="scientific">Filifactor villosus</name>
    <dbReference type="NCBI Taxonomy" id="29374"/>
    <lineage>
        <taxon>Bacteria</taxon>
        <taxon>Bacillati</taxon>
        <taxon>Bacillota</taxon>
        <taxon>Clostridia</taxon>
        <taxon>Peptostreptococcales</taxon>
        <taxon>Filifactoraceae</taxon>
        <taxon>Filifactor</taxon>
    </lineage>
</organism>
<proteinExistence type="predicted"/>
<gene>
    <name evidence="2" type="ORF">ACFO4R_02170</name>
</gene>
<protein>
    <submittedName>
        <fullName evidence="2">DUF2156 domain-containing protein</fullName>
    </submittedName>
</protein>
<dbReference type="Proteomes" id="UP001595916">
    <property type="component" value="Unassembled WGS sequence"/>
</dbReference>
<evidence type="ECO:0000259" key="1">
    <source>
        <dbReference type="Pfam" id="PF09924"/>
    </source>
</evidence>
<dbReference type="EMBL" id="JBHSHL010000007">
    <property type="protein sequence ID" value="MFC4803877.1"/>
    <property type="molecule type" value="Genomic_DNA"/>
</dbReference>
<dbReference type="Gene3D" id="3.40.630.30">
    <property type="match status" value="1"/>
</dbReference>
<dbReference type="SUPFAM" id="SSF55729">
    <property type="entry name" value="Acyl-CoA N-acyltransferases (Nat)"/>
    <property type="match status" value="2"/>
</dbReference>
<keyword evidence="3" id="KW-1185">Reference proteome</keyword>
<reference evidence="3" key="1">
    <citation type="journal article" date="2019" name="Int. J. Syst. Evol. Microbiol.">
        <title>The Global Catalogue of Microorganisms (GCM) 10K type strain sequencing project: providing services to taxonomists for standard genome sequencing and annotation.</title>
        <authorList>
            <consortium name="The Broad Institute Genomics Platform"/>
            <consortium name="The Broad Institute Genome Sequencing Center for Infectious Disease"/>
            <person name="Wu L."/>
            <person name="Ma J."/>
        </authorList>
    </citation>
    <scope>NUCLEOTIDE SEQUENCE [LARGE SCALE GENOMIC DNA]</scope>
    <source>
        <strain evidence="3">CCUG 46385</strain>
    </source>
</reference>
<name>A0ABV9QHT2_9FIRM</name>